<dbReference type="RefSeq" id="WP_188358609.1">
    <property type="nucleotide sequence ID" value="NZ_BMDC01000001.1"/>
</dbReference>
<protein>
    <recommendedName>
        <fullName evidence="4">Secreted protein</fullName>
    </recommendedName>
</protein>
<reference evidence="2 3" key="1">
    <citation type="journal article" date="2014" name="Int. J. Syst. Evol. Microbiol.">
        <title>Complete genome sequence of Corynebacterium casei LMG S-19264T (=DSM 44701T), isolated from a smear-ripened cheese.</title>
        <authorList>
            <consortium name="US DOE Joint Genome Institute (JGI-PGF)"/>
            <person name="Walter F."/>
            <person name="Albersmeier A."/>
            <person name="Kalinowski J."/>
            <person name="Ruckert C."/>
        </authorList>
    </citation>
    <scope>NUCLEOTIDE SEQUENCE [LARGE SCALE GENOMIC DNA]</scope>
    <source>
        <strain evidence="2 3">CCM 8669</strain>
    </source>
</reference>
<keyword evidence="3" id="KW-1185">Reference proteome</keyword>
<name>A0A917INJ7_9MICC</name>
<feature type="signal peptide" evidence="1">
    <location>
        <begin position="1"/>
        <end position="31"/>
    </location>
</feature>
<proteinExistence type="predicted"/>
<dbReference type="AlphaFoldDB" id="A0A917INJ7"/>
<evidence type="ECO:0000256" key="1">
    <source>
        <dbReference type="SAM" id="SignalP"/>
    </source>
</evidence>
<dbReference type="EMBL" id="BMDC01000001">
    <property type="protein sequence ID" value="GGH57816.1"/>
    <property type="molecule type" value="Genomic_DNA"/>
</dbReference>
<evidence type="ECO:0008006" key="4">
    <source>
        <dbReference type="Google" id="ProtNLM"/>
    </source>
</evidence>
<gene>
    <name evidence="2" type="ORF">GCM10007359_03360</name>
</gene>
<feature type="chain" id="PRO_5037870164" description="Secreted protein" evidence="1">
    <location>
        <begin position="32"/>
        <end position="263"/>
    </location>
</feature>
<evidence type="ECO:0000313" key="2">
    <source>
        <dbReference type="EMBL" id="GGH57816.1"/>
    </source>
</evidence>
<dbReference type="InterPro" id="IPR006311">
    <property type="entry name" value="TAT_signal"/>
</dbReference>
<dbReference type="Proteomes" id="UP000600171">
    <property type="component" value="Unassembled WGS sequence"/>
</dbReference>
<accession>A0A917INJ7</accession>
<dbReference type="PROSITE" id="PS51318">
    <property type="entry name" value="TAT"/>
    <property type="match status" value="1"/>
</dbReference>
<comment type="caution">
    <text evidence="2">The sequence shown here is derived from an EMBL/GenBank/DDBJ whole genome shotgun (WGS) entry which is preliminary data.</text>
</comment>
<keyword evidence="1" id="KW-0732">Signal</keyword>
<organism evidence="2 3">
    <name type="scientific">Rothia aerolata</name>
    <dbReference type="NCBI Taxonomy" id="1812262"/>
    <lineage>
        <taxon>Bacteria</taxon>
        <taxon>Bacillati</taxon>
        <taxon>Actinomycetota</taxon>
        <taxon>Actinomycetes</taxon>
        <taxon>Micrococcales</taxon>
        <taxon>Micrococcaceae</taxon>
        <taxon>Rothia</taxon>
    </lineage>
</organism>
<sequence>MTEKISRRTLTKGMAWSVPVIAATSAVPAYAASYCSTENQARIDRAFTEAAAMYQCNGQPSQLEINVYQPVGAINGYVAGTAINVRNISGCDQVFTEDNPLHLTVEILNNNVIDNVGRGLAVPSTSNGTLTYEDFGSMANKPVGTVQRRIEWYFVGTLRDGAEEDLAVSFGDGATGVGRWTNYMVITPGETSGAPTYDSLNLSNEECREYFDAKMETWVPTVNWVFRGRGDATYPIPYGSGIDTRVTGNHSSGVGSNSQDGIW</sequence>
<evidence type="ECO:0000313" key="3">
    <source>
        <dbReference type="Proteomes" id="UP000600171"/>
    </source>
</evidence>